<name>A0ABR3RH27_9PLEO</name>
<dbReference type="Proteomes" id="UP001521785">
    <property type="component" value="Unassembled WGS sequence"/>
</dbReference>
<proteinExistence type="predicted"/>
<dbReference type="EMBL" id="JAKJXO020000006">
    <property type="protein sequence ID" value="KAL1603493.1"/>
    <property type="molecule type" value="Genomic_DNA"/>
</dbReference>
<evidence type="ECO:0000259" key="1">
    <source>
        <dbReference type="Pfam" id="PF24813"/>
    </source>
</evidence>
<dbReference type="Pfam" id="PF24813">
    <property type="entry name" value="DUF7709"/>
    <property type="match status" value="1"/>
</dbReference>
<protein>
    <recommendedName>
        <fullName evidence="1">DUF7709 domain-containing protein</fullName>
    </recommendedName>
</protein>
<sequence>MSPSNPDTLAALNSATLGASMPVVTLPDGSKIQTGTVGALLVNIRNYDQLMSDVTNDEDKRKELEEKMAASMPVLKKSGAFVRSL</sequence>
<organism evidence="2 3">
    <name type="scientific">Paraconiothyrium brasiliense</name>
    <dbReference type="NCBI Taxonomy" id="300254"/>
    <lineage>
        <taxon>Eukaryota</taxon>
        <taxon>Fungi</taxon>
        <taxon>Dikarya</taxon>
        <taxon>Ascomycota</taxon>
        <taxon>Pezizomycotina</taxon>
        <taxon>Dothideomycetes</taxon>
        <taxon>Pleosporomycetidae</taxon>
        <taxon>Pleosporales</taxon>
        <taxon>Massarineae</taxon>
        <taxon>Didymosphaeriaceae</taxon>
        <taxon>Paraconiothyrium</taxon>
    </lineage>
</organism>
<feature type="domain" description="DUF7709" evidence="1">
    <location>
        <begin position="8"/>
        <end position="81"/>
    </location>
</feature>
<comment type="caution">
    <text evidence="2">The sequence shown here is derived from an EMBL/GenBank/DDBJ whole genome shotgun (WGS) entry which is preliminary data.</text>
</comment>
<evidence type="ECO:0000313" key="2">
    <source>
        <dbReference type="EMBL" id="KAL1603493.1"/>
    </source>
</evidence>
<dbReference type="InterPro" id="IPR056126">
    <property type="entry name" value="DUF7709"/>
</dbReference>
<gene>
    <name evidence="2" type="ORF">SLS60_005080</name>
</gene>
<accession>A0ABR3RH27</accession>
<keyword evidence="3" id="KW-1185">Reference proteome</keyword>
<reference evidence="2 3" key="1">
    <citation type="submission" date="2024-02" db="EMBL/GenBank/DDBJ databases">
        <title>De novo assembly and annotation of 12 fungi associated with fruit tree decline syndrome in Ontario, Canada.</title>
        <authorList>
            <person name="Sulman M."/>
            <person name="Ellouze W."/>
            <person name="Ilyukhin E."/>
        </authorList>
    </citation>
    <scope>NUCLEOTIDE SEQUENCE [LARGE SCALE GENOMIC DNA]</scope>
    <source>
        <strain evidence="2 3">M42-189</strain>
    </source>
</reference>
<evidence type="ECO:0000313" key="3">
    <source>
        <dbReference type="Proteomes" id="UP001521785"/>
    </source>
</evidence>